<dbReference type="Gene3D" id="3.40.50.620">
    <property type="entry name" value="HUPs"/>
    <property type="match status" value="2"/>
</dbReference>
<feature type="domain" description="Methionyl/Leucyl tRNA synthetase" evidence="12">
    <location>
        <begin position="47"/>
        <end position="186"/>
    </location>
</feature>
<comment type="catalytic activity">
    <reaction evidence="8">
        <text>tRNA(Leu) + L-leucine + ATP = L-leucyl-tRNA(Leu) + AMP + diphosphate</text>
        <dbReference type="Rhea" id="RHEA:11688"/>
        <dbReference type="Rhea" id="RHEA-COMP:9613"/>
        <dbReference type="Rhea" id="RHEA-COMP:9622"/>
        <dbReference type="ChEBI" id="CHEBI:30616"/>
        <dbReference type="ChEBI" id="CHEBI:33019"/>
        <dbReference type="ChEBI" id="CHEBI:57427"/>
        <dbReference type="ChEBI" id="CHEBI:78442"/>
        <dbReference type="ChEBI" id="CHEBI:78494"/>
        <dbReference type="ChEBI" id="CHEBI:456215"/>
        <dbReference type="EC" id="6.1.1.4"/>
    </reaction>
</comment>
<dbReference type="InterPro" id="IPR002300">
    <property type="entry name" value="aa-tRNA-synth_Ia"/>
</dbReference>
<keyword evidence="14" id="KW-1185">Reference proteome</keyword>
<keyword evidence="3 9" id="KW-0436">Ligase</keyword>
<evidence type="ECO:0000256" key="1">
    <source>
        <dbReference type="ARBA" id="ARBA00005594"/>
    </source>
</evidence>
<dbReference type="RefSeq" id="WP_270040999.1">
    <property type="nucleotide sequence ID" value="NZ_JAPDOD010000014.1"/>
</dbReference>
<evidence type="ECO:0000259" key="10">
    <source>
        <dbReference type="Pfam" id="PF00133"/>
    </source>
</evidence>
<dbReference type="InterPro" id="IPR013155">
    <property type="entry name" value="M/V/L/I-tRNA-synth_anticd-bd"/>
</dbReference>
<dbReference type="InterPro" id="IPR015413">
    <property type="entry name" value="Methionyl/Leucyl_tRNA_Synth"/>
</dbReference>
<dbReference type="GO" id="GO:0004823">
    <property type="term" value="F:leucine-tRNA ligase activity"/>
    <property type="evidence" value="ECO:0007669"/>
    <property type="project" value="UniProtKB-EC"/>
</dbReference>
<evidence type="ECO:0000256" key="7">
    <source>
        <dbReference type="ARBA" id="ARBA00023146"/>
    </source>
</evidence>
<dbReference type="SUPFAM" id="SSF52374">
    <property type="entry name" value="Nucleotidylyl transferase"/>
    <property type="match status" value="1"/>
</dbReference>
<dbReference type="PANTHER" id="PTHR43740">
    <property type="entry name" value="LEUCYL-TRNA SYNTHETASE"/>
    <property type="match status" value="1"/>
</dbReference>
<dbReference type="GO" id="GO:0006429">
    <property type="term" value="P:leucyl-tRNA aminoacylation"/>
    <property type="evidence" value="ECO:0007669"/>
    <property type="project" value="InterPro"/>
</dbReference>
<dbReference type="SUPFAM" id="SSF47323">
    <property type="entry name" value="Anticodon-binding domain of a subclass of class I aminoacyl-tRNA synthetases"/>
    <property type="match status" value="1"/>
</dbReference>
<dbReference type="FunFam" id="1.10.730.10:FF:000002">
    <property type="entry name" value="Leucine--tRNA ligase"/>
    <property type="match status" value="1"/>
</dbReference>
<evidence type="ECO:0000259" key="11">
    <source>
        <dbReference type="Pfam" id="PF08264"/>
    </source>
</evidence>
<gene>
    <name evidence="13" type="ORF">OM076_16030</name>
</gene>
<feature type="domain" description="Aminoacyl-tRNA synthetase class Ia" evidence="10">
    <location>
        <begin position="391"/>
        <end position="589"/>
    </location>
</feature>
<dbReference type="Gene3D" id="1.10.730.10">
    <property type="entry name" value="Isoleucyl-tRNA Synthetase, Domain 1"/>
    <property type="match status" value="1"/>
</dbReference>
<feature type="domain" description="Methionyl/Valyl/Leucyl/Isoleucyl-tRNA synthetase anticodon-binding" evidence="11">
    <location>
        <begin position="642"/>
        <end position="732"/>
    </location>
</feature>
<dbReference type="Pfam" id="PF00133">
    <property type="entry name" value="tRNA-synt_1"/>
    <property type="match status" value="1"/>
</dbReference>
<keyword evidence="7 9" id="KW-0030">Aminoacyl-tRNA synthetase</keyword>
<dbReference type="Pfam" id="PF09334">
    <property type="entry name" value="tRNA-synt_1g"/>
    <property type="match status" value="1"/>
</dbReference>
<evidence type="ECO:0000259" key="12">
    <source>
        <dbReference type="Pfam" id="PF09334"/>
    </source>
</evidence>
<keyword evidence="4 9" id="KW-0547">Nucleotide-binding</keyword>
<name>A0A9X3MUZ0_9ACTN</name>
<evidence type="ECO:0000256" key="5">
    <source>
        <dbReference type="ARBA" id="ARBA00022840"/>
    </source>
</evidence>
<evidence type="ECO:0000313" key="14">
    <source>
        <dbReference type="Proteomes" id="UP001149140"/>
    </source>
</evidence>
<evidence type="ECO:0000256" key="3">
    <source>
        <dbReference type="ARBA" id="ARBA00022598"/>
    </source>
</evidence>
<comment type="caution">
    <text evidence="13">The sequence shown here is derived from an EMBL/GenBank/DDBJ whole genome shotgun (WGS) entry which is preliminary data.</text>
</comment>
<sequence length="736" mass="81841">MEASPASGYDPAAIELKWQEAWRSANAFQTPAEPVAGRQDVHVLNSHPFTSGAAHMGHVRSYSIGDAHARFRRARGDSVLYSLGFDAFGLPAELGALEHGLPPREWVDTCAARMREQFDALGFSFDWSRTFMSCDEDIYRWSQWLFLVLLEGGFIYEREGSIDWCDSCKTVLARAQTEGGQCWRCHGPVRLVRRSQWYVRGSAYAEENDQRLAELTAWNKGAIGAQRSVLGRVDGVELDGKTLDGKQLLLFTPHAGDDAVEAAEFALLSPNHPEIDSWTEAPGVREQLAGLRDAGWQRDDRKLEEVTVIETSLSVFVPGIPRPLPVLISSSVDARFGPTAVLGIPSVDRTDKAIFAQRTEPAGGGALRHGAVWRGKKEPLVTRPAKRFRAGDFPISRQRAWGAPIPIVHCDACGTVPLRLDQLPVRLPDDLTVTAEGNVLLERPDFLDCECPACGGPAQRETDTLDCHFDAGSQQYPLPAPTADRGHSLLTHPELQRWVPVEWYINGADTGQFVLDQRTISKMLRDLGHFTWLPDGECYRATYTHEMVQLDGRKMSKHLGNTVAPHEIVEQMGADTLRFAMLHAAAPAKAFTWDESLLIYSRSFLRRLWTYAEPRLGAASSPPPELDLSDGLRRRLAGWCDTAARKTTENYERLDMHRATRNLVSLLERIEDFETRVVARRELTPEDRDAIVYALCLLVRLLAPVAPHIAEELWARSGSEGFVADAGWPESAAVVA</sequence>
<dbReference type="InterPro" id="IPR014729">
    <property type="entry name" value="Rossmann-like_a/b/a_fold"/>
</dbReference>
<dbReference type="EC" id="6.1.1.4" evidence="2"/>
<comment type="similarity">
    <text evidence="1 9">Belongs to the class-I aminoacyl-tRNA synthetase family.</text>
</comment>
<dbReference type="EMBL" id="JAPDOD010000014">
    <property type="protein sequence ID" value="MDA0161782.1"/>
    <property type="molecule type" value="Genomic_DNA"/>
</dbReference>
<evidence type="ECO:0000313" key="13">
    <source>
        <dbReference type="EMBL" id="MDA0161782.1"/>
    </source>
</evidence>
<evidence type="ECO:0000256" key="4">
    <source>
        <dbReference type="ARBA" id="ARBA00022741"/>
    </source>
</evidence>
<dbReference type="Pfam" id="PF08264">
    <property type="entry name" value="Anticodon_1"/>
    <property type="match status" value="1"/>
</dbReference>
<keyword evidence="5 9" id="KW-0067">ATP-binding</keyword>
<dbReference type="PANTHER" id="PTHR43740:SF2">
    <property type="entry name" value="LEUCINE--TRNA LIGASE, MITOCHONDRIAL"/>
    <property type="match status" value="1"/>
</dbReference>
<evidence type="ECO:0000256" key="9">
    <source>
        <dbReference type="RuleBase" id="RU363039"/>
    </source>
</evidence>
<proteinExistence type="inferred from homology"/>
<evidence type="ECO:0000256" key="6">
    <source>
        <dbReference type="ARBA" id="ARBA00022917"/>
    </source>
</evidence>
<accession>A0A9X3MUZ0</accession>
<evidence type="ECO:0000256" key="8">
    <source>
        <dbReference type="ARBA" id="ARBA00047469"/>
    </source>
</evidence>
<dbReference type="GO" id="GO:0005524">
    <property type="term" value="F:ATP binding"/>
    <property type="evidence" value="ECO:0007669"/>
    <property type="project" value="UniProtKB-KW"/>
</dbReference>
<reference evidence="13" key="1">
    <citation type="submission" date="2022-10" db="EMBL/GenBank/DDBJ databases">
        <title>The WGS of Solirubrobacter ginsenosidimutans DSM 21036.</title>
        <authorList>
            <person name="Jiang Z."/>
        </authorList>
    </citation>
    <scope>NUCLEOTIDE SEQUENCE</scope>
    <source>
        <strain evidence="13">DSM 21036</strain>
    </source>
</reference>
<dbReference type="Proteomes" id="UP001149140">
    <property type="component" value="Unassembled WGS sequence"/>
</dbReference>
<dbReference type="AlphaFoldDB" id="A0A9X3MUZ0"/>
<dbReference type="InterPro" id="IPR009080">
    <property type="entry name" value="tRNAsynth_Ia_anticodon-bd"/>
</dbReference>
<keyword evidence="6 9" id="KW-0648">Protein biosynthesis</keyword>
<organism evidence="13 14">
    <name type="scientific">Solirubrobacter ginsenosidimutans</name>
    <dbReference type="NCBI Taxonomy" id="490573"/>
    <lineage>
        <taxon>Bacteria</taxon>
        <taxon>Bacillati</taxon>
        <taxon>Actinomycetota</taxon>
        <taxon>Thermoleophilia</taxon>
        <taxon>Solirubrobacterales</taxon>
        <taxon>Solirubrobacteraceae</taxon>
        <taxon>Solirubrobacter</taxon>
    </lineage>
</organism>
<dbReference type="InterPro" id="IPR002302">
    <property type="entry name" value="Leu-tRNA-ligase"/>
</dbReference>
<protein>
    <recommendedName>
        <fullName evidence="2">leucine--tRNA ligase</fullName>
        <ecNumber evidence="2">6.1.1.4</ecNumber>
    </recommendedName>
</protein>
<evidence type="ECO:0000256" key="2">
    <source>
        <dbReference type="ARBA" id="ARBA00013164"/>
    </source>
</evidence>